<dbReference type="FunFam" id="3.40.462.10:FF:000001">
    <property type="entry name" value="Cytokinin dehydrogenase 2"/>
    <property type="match status" value="1"/>
</dbReference>
<dbReference type="InterPro" id="IPR016169">
    <property type="entry name" value="FAD-bd_PCMH_sub2"/>
</dbReference>
<dbReference type="FunFam" id="3.30.465.10:FF:000021">
    <property type="entry name" value="Cytokinin dehydrogenase 1"/>
    <property type="match status" value="1"/>
</dbReference>
<proteinExistence type="inferred from homology"/>
<dbReference type="GO" id="GO:0019139">
    <property type="term" value="F:cytokinin dehydrogenase activity"/>
    <property type="evidence" value="ECO:0007669"/>
    <property type="project" value="UniProtKB-EC"/>
</dbReference>
<evidence type="ECO:0000256" key="2">
    <source>
        <dbReference type="ARBA" id="ARBA00005466"/>
    </source>
</evidence>
<dbReference type="GO" id="GO:0009690">
    <property type="term" value="P:cytokinin metabolic process"/>
    <property type="evidence" value="ECO:0007669"/>
    <property type="project" value="InterPro"/>
</dbReference>
<evidence type="ECO:0000256" key="8">
    <source>
        <dbReference type="ARBA" id="ARBA00023180"/>
    </source>
</evidence>
<reference evidence="13" key="2">
    <citation type="submission" date="2025-08" db="UniProtKB">
        <authorList>
            <consortium name="RefSeq"/>
        </authorList>
    </citation>
    <scope>IDENTIFICATION</scope>
    <source>
        <tissue evidence="13">Leaf</tissue>
    </source>
</reference>
<feature type="chain" id="PRO_5027753831" description="cytokinin dehydrogenase" evidence="10">
    <location>
        <begin position="20"/>
        <end position="522"/>
    </location>
</feature>
<dbReference type="GO" id="GO:0071949">
    <property type="term" value="F:FAD binding"/>
    <property type="evidence" value="ECO:0007669"/>
    <property type="project" value="InterPro"/>
</dbReference>
<dbReference type="PANTHER" id="PTHR13878:SF102">
    <property type="entry name" value="CYTOKININ DEHYDROGENASE 5"/>
    <property type="match status" value="1"/>
</dbReference>
<evidence type="ECO:0000259" key="11">
    <source>
        <dbReference type="PROSITE" id="PS51387"/>
    </source>
</evidence>
<organism evidence="12 13">
    <name type="scientific">Punica granatum</name>
    <name type="common">Pomegranate</name>
    <dbReference type="NCBI Taxonomy" id="22663"/>
    <lineage>
        <taxon>Eukaryota</taxon>
        <taxon>Viridiplantae</taxon>
        <taxon>Streptophyta</taxon>
        <taxon>Embryophyta</taxon>
        <taxon>Tracheophyta</taxon>
        <taxon>Spermatophyta</taxon>
        <taxon>Magnoliopsida</taxon>
        <taxon>eudicotyledons</taxon>
        <taxon>Gunneridae</taxon>
        <taxon>Pentapetalae</taxon>
        <taxon>rosids</taxon>
        <taxon>malvids</taxon>
        <taxon>Myrtales</taxon>
        <taxon>Lythraceae</taxon>
        <taxon>Punica</taxon>
    </lineage>
</organism>
<dbReference type="InterPro" id="IPR015345">
    <property type="entry name" value="Cytokinin_DH_FAD/cytokin-bd"/>
</dbReference>
<feature type="domain" description="FAD-binding PCMH-type" evidence="11">
    <location>
        <begin position="57"/>
        <end position="229"/>
    </location>
</feature>
<dbReference type="GeneID" id="116194602"/>
<keyword evidence="5 10" id="KW-0732">Signal</keyword>
<dbReference type="Gene3D" id="3.40.462.10">
    <property type="entry name" value="FAD-linked oxidases, C-terminal domain"/>
    <property type="match status" value="1"/>
</dbReference>
<comment type="similarity">
    <text evidence="2">Belongs to the oxygen-dependent FAD-linked oxidoreductase family.</text>
</comment>
<dbReference type="Proteomes" id="UP000515151">
    <property type="component" value="Chromosome 1"/>
</dbReference>
<evidence type="ECO:0000256" key="4">
    <source>
        <dbReference type="ARBA" id="ARBA00022630"/>
    </source>
</evidence>
<evidence type="ECO:0000256" key="6">
    <source>
        <dbReference type="ARBA" id="ARBA00022827"/>
    </source>
</evidence>
<dbReference type="PANTHER" id="PTHR13878">
    <property type="entry name" value="GULONOLACTONE OXIDASE"/>
    <property type="match status" value="1"/>
</dbReference>
<dbReference type="InterPro" id="IPR016166">
    <property type="entry name" value="FAD-bd_PCMH"/>
</dbReference>
<dbReference type="InterPro" id="IPR016170">
    <property type="entry name" value="Cytok_DH_C_sf"/>
</dbReference>
<evidence type="ECO:0000256" key="7">
    <source>
        <dbReference type="ARBA" id="ARBA00023002"/>
    </source>
</evidence>
<accession>A0A6P8CEN0</accession>
<evidence type="ECO:0000313" key="13">
    <source>
        <dbReference type="RefSeq" id="XP_031379313.1"/>
    </source>
</evidence>
<comment type="cofactor">
    <cofactor evidence="1">
        <name>FAD</name>
        <dbReference type="ChEBI" id="CHEBI:57692"/>
    </cofactor>
</comment>
<gene>
    <name evidence="13" type="primary">LOC116194602</name>
</gene>
<dbReference type="InterPro" id="IPR050432">
    <property type="entry name" value="FAD-linked_Oxidoreductases_BP"/>
</dbReference>
<dbReference type="OrthoDB" id="415825at2759"/>
<comment type="catalytic activity">
    <reaction evidence="9">
        <text>N(6)-dimethylallyladenine + A + H2O = 3-methyl-2-butenal + adenine + AH2</text>
        <dbReference type="Rhea" id="RHEA:13625"/>
        <dbReference type="ChEBI" id="CHEBI:13193"/>
        <dbReference type="ChEBI" id="CHEBI:15377"/>
        <dbReference type="ChEBI" id="CHEBI:15825"/>
        <dbReference type="ChEBI" id="CHEBI:16708"/>
        <dbReference type="ChEBI" id="CHEBI:17499"/>
        <dbReference type="ChEBI" id="CHEBI:17660"/>
        <dbReference type="EC" id="1.5.99.12"/>
    </reaction>
</comment>
<dbReference type="Gene3D" id="3.30.43.10">
    <property type="entry name" value="Uridine Diphospho-n-acetylenolpyruvylglucosamine Reductase, domain 2"/>
    <property type="match status" value="1"/>
</dbReference>
<keyword evidence="7" id="KW-0560">Oxidoreductase</keyword>
<dbReference type="Gene3D" id="3.30.465.10">
    <property type="match status" value="1"/>
</dbReference>
<dbReference type="RefSeq" id="XP_031379313.1">
    <property type="nucleotide sequence ID" value="XM_031523453.1"/>
</dbReference>
<dbReference type="InterPro" id="IPR016164">
    <property type="entry name" value="FAD-linked_Oxase-like_C"/>
</dbReference>
<name>A0A6P8CEN0_PUNGR</name>
<dbReference type="EC" id="1.5.99.12" evidence="3"/>
<dbReference type="AlphaFoldDB" id="A0A6P8CEN0"/>
<evidence type="ECO:0000256" key="1">
    <source>
        <dbReference type="ARBA" id="ARBA00001974"/>
    </source>
</evidence>
<dbReference type="InterPro" id="IPR036318">
    <property type="entry name" value="FAD-bd_PCMH-like_sf"/>
</dbReference>
<dbReference type="Pfam" id="PF01565">
    <property type="entry name" value="FAD_binding_4"/>
    <property type="match status" value="1"/>
</dbReference>
<evidence type="ECO:0000256" key="10">
    <source>
        <dbReference type="SAM" id="SignalP"/>
    </source>
</evidence>
<keyword evidence="6" id="KW-0274">FAD</keyword>
<evidence type="ECO:0000256" key="5">
    <source>
        <dbReference type="ARBA" id="ARBA00022729"/>
    </source>
</evidence>
<protein>
    <recommendedName>
        <fullName evidence="3">cytokinin dehydrogenase</fullName>
        <ecNumber evidence="3">1.5.99.12</ecNumber>
    </recommendedName>
</protein>
<evidence type="ECO:0000256" key="3">
    <source>
        <dbReference type="ARBA" id="ARBA00011928"/>
    </source>
</evidence>
<keyword evidence="12" id="KW-1185">Reference proteome</keyword>
<keyword evidence="4" id="KW-0285">Flavoprotein</keyword>
<keyword evidence="8" id="KW-0325">Glycoprotein</keyword>
<dbReference type="InterPro" id="IPR016167">
    <property type="entry name" value="FAD-bd_PCMH_sub1"/>
</dbReference>
<sequence>MVARLLLTFAICRLIVTVGLNVEPAELLRLGFGGGHVSTERHDLEAASLDFGLMARAEASPLVVFHPSLAEDVARAVRAAYSGGFVVSARGHGHSINGQARAAGGVVVKMTSGGGGGRVAAEEGYVDAWGGELWIDVLRRTLEYGMAPRSWTDYLYLTVGGTLSNAGISGQAFHHGPQISNVHELDVVTGKGEILTCSEGQNPELFHAALGGLGQFGIITRARIALEPAPQRVRWIRVLYSDFSTFTADQEYLISLHDRKFDYVEGFVIVDEGLINNWRSSFFSPRNPVKISSLGTNGGVLYCLEVTKNYGESNADSIDEEVEALMKNLNFIPSSVFSTDLLYVDFLDRVHKAELKLRSKNLWEVPHPWLNLFVPKSRIADFDRGVFKGILGNKNKTSGPILIYPMNKDKWDERTSVVTPDEDIFYLVALLRSALDNGEETQSLEYLTDQNHRILEFCVQEGIDIKQYLPHYTSEAEWAGHFGAKWDKFRRNKMQFDPKHILATGQGIFKPGLIPQPRAAAW</sequence>
<dbReference type="Pfam" id="PF09265">
    <property type="entry name" value="Cytokin-bind"/>
    <property type="match status" value="1"/>
</dbReference>
<evidence type="ECO:0000256" key="9">
    <source>
        <dbReference type="ARBA" id="ARBA00048224"/>
    </source>
</evidence>
<feature type="signal peptide" evidence="10">
    <location>
        <begin position="1"/>
        <end position="19"/>
    </location>
</feature>
<dbReference type="SUPFAM" id="SSF56176">
    <property type="entry name" value="FAD-binding/transporter-associated domain-like"/>
    <property type="match status" value="1"/>
</dbReference>
<reference evidence="12" key="1">
    <citation type="journal article" date="2020" name="Plant Biotechnol. J.">
        <title>The pomegranate (Punica granatum L.) draft genome dissects genetic divergence between soft- and hard-seeded cultivars.</title>
        <authorList>
            <person name="Luo X."/>
            <person name="Li H."/>
            <person name="Wu Z."/>
            <person name="Yao W."/>
            <person name="Zhao P."/>
            <person name="Cao D."/>
            <person name="Yu H."/>
            <person name="Li K."/>
            <person name="Poudel K."/>
            <person name="Zhao D."/>
            <person name="Zhang F."/>
            <person name="Xia X."/>
            <person name="Chen L."/>
            <person name="Wang Q."/>
            <person name="Jing D."/>
            <person name="Cao S."/>
        </authorList>
    </citation>
    <scope>NUCLEOTIDE SEQUENCE [LARGE SCALE GENOMIC DNA]</scope>
    <source>
        <strain evidence="12">cv. Tunisia</strain>
    </source>
</reference>
<evidence type="ECO:0000313" key="12">
    <source>
        <dbReference type="Proteomes" id="UP000515151"/>
    </source>
</evidence>
<dbReference type="SUPFAM" id="SSF55103">
    <property type="entry name" value="FAD-linked oxidases, C-terminal domain"/>
    <property type="match status" value="1"/>
</dbReference>
<dbReference type="InterPro" id="IPR006094">
    <property type="entry name" value="Oxid_FAD_bind_N"/>
</dbReference>
<dbReference type="PROSITE" id="PS51387">
    <property type="entry name" value="FAD_PCMH"/>
    <property type="match status" value="1"/>
</dbReference>